<dbReference type="PANTHER" id="PTHR11220:SF1">
    <property type="entry name" value="HEME-BINDING PROTEIN 2"/>
    <property type="match status" value="1"/>
</dbReference>
<accession>A0A7X2D3F6</accession>
<dbReference type="EMBL" id="WIVE01000025">
    <property type="protein sequence ID" value="MQX36726.1"/>
    <property type="molecule type" value="Genomic_DNA"/>
</dbReference>
<sequence length="213" mass="23146">MALCSLFKRRRRRIEEPPYTVEETLDEATEIRRYAPRLAAEARLPGGDDPLTRGRAFRVLFDYIAGNNSTDTRVAMTAPVESRDGGAGGGAGGRGRDGARIPMTVPVQSANDGTGYAMRFFLPAGFTSETAPQPRDGRVRVVEIPETLMAVRRFTGLRGGIMVARQAAILRKALGGSVWRAAGDPVAWFYDPPSTLPFLRRNEVAVPVARAAD</sequence>
<keyword evidence="3" id="KW-1185">Reference proteome</keyword>
<reference evidence="2 3" key="1">
    <citation type="submission" date="2019-10" db="EMBL/GenBank/DDBJ databases">
        <title>Draft whole-genome sequence of the purple nonsulfur photosynthetic bacterium Roseospira navarrensis DSM 15114.</title>
        <authorList>
            <person name="Kyndt J.A."/>
            <person name="Meyer T.E."/>
        </authorList>
    </citation>
    <scope>NUCLEOTIDE SEQUENCE [LARGE SCALE GENOMIC DNA]</scope>
    <source>
        <strain evidence="2 3">DSM 15114</strain>
    </source>
</reference>
<gene>
    <name evidence="2" type="ORF">GHC57_09380</name>
</gene>
<comment type="caution">
    <text evidence="2">The sequence shown here is derived from an EMBL/GenBank/DDBJ whole genome shotgun (WGS) entry which is preliminary data.</text>
</comment>
<feature type="region of interest" description="Disordered" evidence="1">
    <location>
        <begin position="80"/>
        <end position="101"/>
    </location>
</feature>
<protein>
    <submittedName>
        <fullName evidence="2">Heme-binding protein</fullName>
    </submittedName>
</protein>
<dbReference type="Proteomes" id="UP000434582">
    <property type="component" value="Unassembled WGS sequence"/>
</dbReference>
<dbReference type="SUPFAM" id="SSF55136">
    <property type="entry name" value="Probable bacterial effector-binding domain"/>
    <property type="match status" value="1"/>
</dbReference>
<evidence type="ECO:0000313" key="2">
    <source>
        <dbReference type="EMBL" id="MQX36726.1"/>
    </source>
</evidence>
<dbReference type="OrthoDB" id="2156220at2"/>
<dbReference type="InterPro" id="IPR006917">
    <property type="entry name" value="SOUL_heme-bd"/>
</dbReference>
<dbReference type="RefSeq" id="WP_153343487.1">
    <property type="nucleotide sequence ID" value="NZ_WIVE01000025.1"/>
</dbReference>
<name>A0A7X2D3F6_9PROT</name>
<dbReference type="Gene3D" id="3.20.80.10">
    <property type="entry name" value="Regulatory factor, effector binding domain"/>
    <property type="match status" value="1"/>
</dbReference>
<dbReference type="AlphaFoldDB" id="A0A7X2D3F6"/>
<proteinExistence type="predicted"/>
<dbReference type="InterPro" id="IPR011256">
    <property type="entry name" value="Reg_factor_effector_dom_sf"/>
</dbReference>
<organism evidence="2 3">
    <name type="scientific">Roseospira navarrensis</name>
    <dbReference type="NCBI Taxonomy" id="140058"/>
    <lineage>
        <taxon>Bacteria</taxon>
        <taxon>Pseudomonadati</taxon>
        <taxon>Pseudomonadota</taxon>
        <taxon>Alphaproteobacteria</taxon>
        <taxon>Rhodospirillales</taxon>
        <taxon>Rhodospirillaceae</taxon>
        <taxon>Roseospira</taxon>
    </lineage>
</organism>
<evidence type="ECO:0000256" key="1">
    <source>
        <dbReference type="SAM" id="MobiDB-lite"/>
    </source>
</evidence>
<dbReference type="Pfam" id="PF04832">
    <property type="entry name" value="SOUL"/>
    <property type="match status" value="1"/>
</dbReference>
<dbReference type="PANTHER" id="PTHR11220">
    <property type="entry name" value="HEME-BINDING PROTEIN-RELATED"/>
    <property type="match status" value="1"/>
</dbReference>
<evidence type="ECO:0000313" key="3">
    <source>
        <dbReference type="Proteomes" id="UP000434582"/>
    </source>
</evidence>